<keyword evidence="4" id="KW-1185">Reference proteome</keyword>
<reference evidence="3" key="1">
    <citation type="submission" date="2023-05" db="EMBL/GenBank/DDBJ databases">
        <authorList>
            <person name="Huff M."/>
        </authorList>
    </citation>
    <scope>NUCLEOTIDE SEQUENCE</scope>
</reference>
<protein>
    <recommendedName>
        <fullName evidence="2">CCHC-type domain-containing protein</fullName>
    </recommendedName>
</protein>
<proteinExistence type="predicted"/>
<dbReference type="PROSITE" id="PS50158">
    <property type="entry name" value="ZF_CCHC"/>
    <property type="match status" value="1"/>
</dbReference>
<dbReference type="EMBL" id="OU503054">
    <property type="protein sequence ID" value="CAI9783051.1"/>
    <property type="molecule type" value="Genomic_DNA"/>
</dbReference>
<dbReference type="InterPro" id="IPR054722">
    <property type="entry name" value="PolX-like_BBD"/>
</dbReference>
<gene>
    <name evidence="3" type="ORF">FPE_LOCUS30481</name>
</gene>
<sequence>MAARTVARPRTPLKCTACGKNGHTRERCWTIVGYPPGREPRFNMSRPSILGKPPSTANQISLTPSTSIPVPGLSPEMYQKLLSLLAPSPTPTDPSPTNFAGNLFSPSDFPFNRRLHWVVDSGASHHICHHRESFVDLKPLASPYHIRLPTGEDIPAQGLGTCFSQSQADHSLFTRITSSSISIQKLIDSF</sequence>
<dbReference type="InterPro" id="IPR001878">
    <property type="entry name" value="Znf_CCHC"/>
</dbReference>
<dbReference type="PANTHER" id="PTHR34222:SF88">
    <property type="entry name" value="ZINC FINGER, CCHC-TYPE"/>
    <property type="match status" value="1"/>
</dbReference>
<evidence type="ECO:0000313" key="3">
    <source>
        <dbReference type="EMBL" id="CAI9783051.1"/>
    </source>
</evidence>
<organism evidence="3 4">
    <name type="scientific">Fraxinus pennsylvanica</name>
    <dbReference type="NCBI Taxonomy" id="56036"/>
    <lineage>
        <taxon>Eukaryota</taxon>
        <taxon>Viridiplantae</taxon>
        <taxon>Streptophyta</taxon>
        <taxon>Embryophyta</taxon>
        <taxon>Tracheophyta</taxon>
        <taxon>Spermatophyta</taxon>
        <taxon>Magnoliopsida</taxon>
        <taxon>eudicotyledons</taxon>
        <taxon>Gunneridae</taxon>
        <taxon>Pentapetalae</taxon>
        <taxon>asterids</taxon>
        <taxon>lamiids</taxon>
        <taxon>Lamiales</taxon>
        <taxon>Oleaceae</taxon>
        <taxon>Oleeae</taxon>
        <taxon>Fraxinus</taxon>
    </lineage>
</organism>
<keyword evidence="1" id="KW-0862">Zinc</keyword>
<dbReference type="GO" id="GO:0003676">
    <property type="term" value="F:nucleic acid binding"/>
    <property type="evidence" value="ECO:0007669"/>
    <property type="project" value="InterPro"/>
</dbReference>
<evidence type="ECO:0000313" key="4">
    <source>
        <dbReference type="Proteomes" id="UP000834106"/>
    </source>
</evidence>
<dbReference type="Pfam" id="PF22936">
    <property type="entry name" value="Pol_BBD"/>
    <property type="match status" value="1"/>
</dbReference>
<dbReference type="Proteomes" id="UP000834106">
    <property type="component" value="Chromosome 19"/>
</dbReference>
<keyword evidence="1" id="KW-0863">Zinc-finger</keyword>
<dbReference type="AlphaFoldDB" id="A0AAD2AB08"/>
<dbReference type="GO" id="GO:0008270">
    <property type="term" value="F:zinc ion binding"/>
    <property type="evidence" value="ECO:0007669"/>
    <property type="project" value="UniProtKB-KW"/>
</dbReference>
<feature type="domain" description="CCHC-type" evidence="2">
    <location>
        <begin position="14"/>
        <end position="28"/>
    </location>
</feature>
<evidence type="ECO:0000259" key="2">
    <source>
        <dbReference type="PROSITE" id="PS50158"/>
    </source>
</evidence>
<keyword evidence="1" id="KW-0479">Metal-binding</keyword>
<name>A0AAD2AB08_9LAMI</name>
<dbReference type="PANTHER" id="PTHR34222">
    <property type="entry name" value="GAG_PRE-INTEGRS DOMAIN-CONTAINING PROTEIN"/>
    <property type="match status" value="1"/>
</dbReference>
<evidence type="ECO:0000256" key="1">
    <source>
        <dbReference type="PROSITE-ProRule" id="PRU00047"/>
    </source>
</evidence>
<accession>A0AAD2AB08</accession>